<keyword evidence="2" id="KW-1185">Reference proteome</keyword>
<dbReference type="AlphaFoldDB" id="A0A6P0UJ53"/>
<dbReference type="InterPro" id="IPR003462">
    <property type="entry name" value="ODC_Mu_crystall"/>
</dbReference>
<comment type="caution">
    <text evidence="1">The sequence shown here is derived from an EMBL/GenBank/DDBJ whole genome shotgun (WGS) entry which is preliminary data.</text>
</comment>
<dbReference type="Proteomes" id="UP000468581">
    <property type="component" value="Unassembled WGS sequence"/>
</dbReference>
<evidence type="ECO:0000313" key="2">
    <source>
        <dbReference type="Proteomes" id="UP000468581"/>
    </source>
</evidence>
<reference evidence="1 2" key="1">
    <citation type="submission" date="2020-01" db="EMBL/GenBank/DDBJ databases">
        <title>Leptobacterium flavescens.</title>
        <authorList>
            <person name="Wang G."/>
        </authorList>
    </citation>
    <scope>NUCLEOTIDE SEQUENCE [LARGE SCALE GENOMIC DNA]</scope>
    <source>
        <strain evidence="1 2">KCTC 22160</strain>
    </source>
</reference>
<evidence type="ECO:0000313" key="1">
    <source>
        <dbReference type="EMBL" id="NER13007.1"/>
    </source>
</evidence>
<dbReference type="EMBL" id="JAABOO010000001">
    <property type="protein sequence ID" value="NER13007.1"/>
    <property type="molecule type" value="Genomic_DNA"/>
</dbReference>
<dbReference type="InterPro" id="IPR036291">
    <property type="entry name" value="NAD(P)-bd_dom_sf"/>
</dbReference>
<dbReference type="PIRSF" id="PIRSF001439">
    <property type="entry name" value="CryM"/>
    <property type="match status" value="1"/>
</dbReference>
<sequence length="316" mass="34785">MVIIIKKEDILKAVEKVDVVAAMEEGFIQYSKGNTVVPPVGELLFEEPRGEAHIKYGYIKKDDFYCIKIASGFYDNPKLGISSSQGLMLLFDQKTGQPAAVLLDEGVLTDIRTAAAGALAARYFAPRDPESIGIIGTGIQARLQLEFLLKQTDCRSVWIWGRNEENSKHFKEEMGKGVEIHIARSPSEVAQNTRLIVTTTPSETPLLFADDIRPGTHITAIGSDTSHKQELESALLQKADILIADSKSQSKSRGEIFRAVKDGLIDEEKAVELGNAILNPDLRRKKEDQISIADLTGVAVQDIMIATAVYKNFINN</sequence>
<proteinExistence type="predicted"/>
<organism evidence="1 2">
    <name type="scientific">Leptobacterium flavescens</name>
    <dbReference type="NCBI Taxonomy" id="472055"/>
    <lineage>
        <taxon>Bacteria</taxon>
        <taxon>Pseudomonadati</taxon>
        <taxon>Bacteroidota</taxon>
        <taxon>Flavobacteriia</taxon>
        <taxon>Flavobacteriales</taxon>
        <taxon>Flavobacteriaceae</taxon>
        <taxon>Leptobacterium</taxon>
    </lineage>
</organism>
<dbReference type="PANTHER" id="PTHR13812:SF19">
    <property type="entry name" value="KETIMINE REDUCTASE MU-CRYSTALLIN"/>
    <property type="match status" value="1"/>
</dbReference>
<gene>
    <name evidence="1" type="ORF">GWK08_06120</name>
</gene>
<dbReference type="RefSeq" id="WP_163606010.1">
    <property type="nucleotide sequence ID" value="NZ_JAABOO010000001.1"/>
</dbReference>
<dbReference type="InterPro" id="IPR023401">
    <property type="entry name" value="ODC_N"/>
</dbReference>
<dbReference type="PANTHER" id="PTHR13812">
    <property type="entry name" value="KETIMINE REDUCTASE MU-CRYSTALLIN"/>
    <property type="match status" value="1"/>
</dbReference>
<name>A0A6P0UJ53_9FLAO</name>
<dbReference type="Pfam" id="PF02423">
    <property type="entry name" value="OCD_Mu_crystall"/>
    <property type="match status" value="1"/>
</dbReference>
<dbReference type="SUPFAM" id="SSF51735">
    <property type="entry name" value="NAD(P)-binding Rossmann-fold domains"/>
    <property type="match status" value="1"/>
</dbReference>
<protein>
    <submittedName>
        <fullName evidence="1">Ornithine cyclodeaminase family protein</fullName>
    </submittedName>
</protein>
<dbReference type="Gene3D" id="3.30.1780.10">
    <property type="entry name" value="ornithine cyclodeaminase, domain 1"/>
    <property type="match status" value="1"/>
</dbReference>
<dbReference type="Gene3D" id="3.40.50.720">
    <property type="entry name" value="NAD(P)-binding Rossmann-like Domain"/>
    <property type="match status" value="1"/>
</dbReference>
<accession>A0A6P0UJ53</accession>
<dbReference type="GO" id="GO:0005737">
    <property type="term" value="C:cytoplasm"/>
    <property type="evidence" value="ECO:0007669"/>
    <property type="project" value="TreeGrafter"/>
</dbReference>